<dbReference type="Proteomes" id="UP000467700">
    <property type="component" value="Unassembled WGS sequence"/>
</dbReference>
<name>A0A8S0VWS7_CYCAE</name>
<keyword evidence="2" id="KW-1185">Reference proteome</keyword>
<gene>
    <name evidence="1" type="ORF">AAE3_LOCUS2457</name>
</gene>
<evidence type="ECO:0000313" key="1">
    <source>
        <dbReference type="EMBL" id="CAA7259701.1"/>
    </source>
</evidence>
<comment type="caution">
    <text evidence="1">The sequence shown here is derived from an EMBL/GenBank/DDBJ whole genome shotgun (WGS) entry which is preliminary data.</text>
</comment>
<dbReference type="OrthoDB" id="3012326at2759"/>
<organism evidence="1 2">
    <name type="scientific">Cyclocybe aegerita</name>
    <name type="common">Black poplar mushroom</name>
    <name type="synonym">Agrocybe aegerita</name>
    <dbReference type="NCBI Taxonomy" id="1973307"/>
    <lineage>
        <taxon>Eukaryota</taxon>
        <taxon>Fungi</taxon>
        <taxon>Dikarya</taxon>
        <taxon>Basidiomycota</taxon>
        <taxon>Agaricomycotina</taxon>
        <taxon>Agaricomycetes</taxon>
        <taxon>Agaricomycetidae</taxon>
        <taxon>Agaricales</taxon>
        <taxon>Agaricineae</taxon>
        <taxon>Bolbitiaceae</taxon>
        <taxon>Cyclocybe</taxon>
    </lineage>
</organism>
<protein>
    <submittedName>
        <fullName evidence="1">Uncharacterized protein</fullName>
    </submittedName>
</protein>
<sequence>MPSNEKTSQNTNSALEKAKSLFFLIPILPPNAFKKLEKKMDLEDKFLRKNFKMLSYELELGNSQPCTVSTLIRIYSPTKPAYADVHFESSSCDWRYQLGFKLKIHAR</sequence>
<proteinExistence type="predicted"/>
<accession>A0A8S0VWS7</accession>
<dbReference type="AlphaFoldDB" id="A0A8S0VWS7"/>
<evidence type="ECO:0000313" key="2">
    <source>
        <dbReference type="Proteomes" id="UP000467700"/>
    </source>
</evidence>
<reference evidence="1 2" key="1">
    <citation type="submission" date="2020-01" db="EMBL/GenBank/DDBJ databases">
        <authorList>
            <person name="Gupta K D."/>
        </authorList>
    </citation>
    <scope>NUCLEOTIDE SEQUENCE [LARGE SCALE GENOMIC DNA]</scope>
</reference>
<dbReference type="EMBL" id="CACVBS010000028">
    <property type="protein sequence ID" value="CAA7259701.1"/>
    <property type="molecule type" value="Genomic_DNA"/>
</dbReference>